<name>A0A2M9ZNQ1_9LEPT</name>
<dbReference type="GO" id="GO:0016787">
    <property type="term" value="F:hydrolase activity"/>
    <property type="evidence" value="ECO:0007669"/>
    <property type="project" value="UniProtKB-KW"/>
</dbReference>
<dbReference type="InterPro" id="IPR000073">
    <property type="entry name" value="AB_hydrolase_1"/>
</dbReference>
<dbReference type="PANTHER" id="PTHR43798">
    <property type="entry name" value="MONOACYLGLYCEROL LIPASE"/>
    <property type="match status" value="1"/>
</dbReference>
<dbReference type="SUPFAM" id="SSF53474">
    <property type="entry name" value="alpha/beta-Hydrolases"/>
    <property type="match status" value="1"/>
</dbReference>
<evidence type="ECO:0000313" key="3">
    <source>
        <dbReference type="EMBL" id="PJZ73706.1"/>
    </source>
</evidence>
<dbReference type="AlphaFoldDB" id="A0A2M9ZNQ1"/>
<dbReference type="EMBL" id="NPDZ01000004">
    <property type="protein sequence ID" value="PJZ73706.1"/>
    <property type="molecule type" value="Genomic_DNA"/>
</dbReference>
<sequence>MKRKTFQFRNLQLSYIVSGPENSTPVLITHANGFSAGCYSYYIEKLSETHRVFALDFCGHGQSQVSLDWKEWTFFRDQILALIETEGLKNLVGIGHSLGGASQLLASYHSPQFYKKLIIMDPVILDPIAILLGKIFGRKLAKGALARRSEFASLDLIRKGYRRTPTFSRWDPKIFEDYLQSCFRQTENGKIILCCPPQLEAKIFSTASIRSLFQYRNIKTETHITIPEKYEVCSPKAARRIQSGNPNSSLEFWKGSTHFFPFEEPERTWDRIQRAL</sequence>
<keyword evidence="4" id="KW-1185">Reference proteome</keyword>
<proteinExistence type="predicted"/>
<dbReference type="EMBL" id="NPDY01000008">
    <property type="protein sequence ID" value="PJZ69699.1"/>
    <property type="molecule type" value="Genomic_DNA"/>
</dbReference>
<dbReference type="InterPro" id="IPR029058">
    <property type="entry name" value="AB_hydrolase_fold"/>
</dbReference>
<reference evidence="4 5" key="1">
    <citation type="submission" date="2017-07" db="EMBL/GenBank/DDBJ databases">
        <title>Leptospira spp. isolated from tropical soils.</title>
        <authorList>
            <person name="Thibeaux R."/>
            <person name="Iraola G."/>
            <person name="Ferres I."/>
            <person name="Bierque E."/>
            <person name="Girault D."/>
            <person name="Soupe-Gilbert M.-E."/>
            <person name="Picardeau M."/>
            <person name="Goarant C."/>
        </authorList>
    </citation>
    <scope>NUCLEOTIDE SEQUENCE [LARGE SCALE GENOMIC DNA]</scope>
    <source>
        <strain evidence="3 5">FH1-B-B1</strain>
        <strain evidence="2 4">FH1-B-C1</strain>
    </source>
</reference>
<gene>
    <name evidence="2" type="ORF">CH360_10105</name>
    <name evidence="3" type="ORF">CH373_08960</name>
</gene>
<evidence type="ECO:0000313" key="2">
    <source>
        <dbReference type="EMBL" id="PJZ69699.1"/>
    </source>
</evidence>
<dbReference type="Proteomes" id="UP000231990">
    <property type="component" value="Unassembled WGS sequence"/>
</dbReference>
<accession>A0A2M9ZNQ1</accession>
<organism evidence="3 5">
    <name type="scientific">Leptospira perolatii</name>
    <dbReference type="NCBI Taxonomy" id="2023191"/>
    <lineage>
        <taxon>Bacteria</taxon>
        <taxon>Pseudomonadati</taxon>
        <taxon>Spirochaetota</taxon>
        <taxon>Spirochaetia</taxon>
        <taxon>Leptospirales</taxon>
        <taxon>Leptospiraceae</taxon>
        <taxon>Leptospira</taxon>
    </lineage>
</organism>
<feature type="domain" description="AB hydrolase-1" evidence="1">
    <location>
        <begin position="26"/>
        <end position="269"/>
    </location>
</feature>
<dbReference type="Proteomes" id="UP000231962">
    <property type="component" value="Unassembled WGS sequence"/>
</dbReference>
<dbReference type="PANTHER" id="PTHR43798:SF33">
    <property type="entry name" value="HYDROLASE, PUTATIVE (AFU_ORTHOLOGUE AFUA_2G14860)-RELATED"/>
    <property type="match status" value="1"/>
</dbReference>
<comment type="caution">
    <text evidence="3">The sequence shown here is derived from an EMBL/GenBank/DDBJ whole genome shotgun (WGS) entry which is preliminary data.</text>
</comment>
<dbReference type="Pfam" id="PF12697">
    <property type="entry name" value="Abhydrolase_6"/>
    <property type="match status" value="1"/>
</dbReference>
<dbReference type="RefSeq" id="WP_100713982.1">
    <property type="nucleotide sequence ID" value="NZ_NPDY01000008.1"/>
</dbReference>
<dbReference type="GO" id="GO:0016020">
    <property type="term" value="C:membrane"/>
    <property type="evidence" value="ECO:0007669"/>
    <property type="project" value="TreeGrafter"/>
</dbReference>
<evidence type="ECO:0000313" key="4">
    <source>
        <dbReference type="Proteomes" id="UP000231962"/>
    </source>
</evidence>
<dbReference type="OrthoDB" id="9805423at2"/>
<evidence type="ECO:0000313" key="5">
    <source>
        <dbReference type="Proteomes" id="UP000231990"/>
    </source>
</evidence>
<protein>
    <submittedName>
        <fullName evidence="3">Alpha/beta hydrolase</fullName>
    </submittedName>
</protein>
<dbReference type="Gene3D" id="3.40.50.1820">
    <property type="entry name" value="alpha/beta hydrolase"/>
    <property type="match status" value="1"/>
</dbReference>
<keyword evidence="3" id="KW-0378">Hydrolase</keyword>
<dbReference type="InterPro" id="IPR050266">
    <property type="entry name" value="AB_hydrolase_sf"/>
</dbReference>
<evidence type="ECO:0000259" key="1">
    <source>
        <dbReference type="Pfam" id="PF12697"/>
    </source>
</evidence>